<reference evidence="2 3" key="1">
    <citation type="submission" date="2020-02" db="EMBL/GenBank/DDBJ databases">
        <title>Complete genome sequence of the novel Campylobacter species Candidatus Campylobacter infans.</title>
        <authorList>
            <person name="Duim B."/>
            <person name="Zomer A."/>
            <person name="van der Graaf L."/>
            <person name="Wagenaar J."/>
        </authorList>
    </citation>
    <scope>NUCLEOTIDE SEQUENCE [LARGE SCALE GENOMIC DNA]</scope>
    <source>
        <strain evidence="2 3">19S00001</strain>
    </source>
</reference>
<dbReference type="EMBL" id="CP049075">
    <property type="protein sequence ID" value="QLI05025.1"/>
    <property type="molecule type" value="Genomic_DNA"/>
</dbReference>
<dbReference type="KEGG" id="cinf:CINF_0497"/>
<dbReference type="SUPFAM" id="SSF51161">
    <property type="entry name" value="Trimeric LpxA-like enzymes"/>
    <property type="match status" value="1"/>
</dbReference>
<dbReference type="InterPro" id="IPR050179">
    <property type="entry name" value="Trans_hexapeptide_repeat"/>
</dbReference>
<dbReference type="Pfam" id="PF14602">
    <property type="entry name" value="Hexapep_2"/>
    <property type="match status" value="1"/>
</dbReference>
<organism evidence="2 3">
    <name type="scientific">Candidatus Campylobacter infans</name>
    <dbReference type="NCBI Taxonomy" id="2561898"/>
    <lineage>
        <taxon>Bacteria</taxon>
        <taxon>Pseudomonadati</taxon>
        <taxon>Campylobacterota</taxon>
        <taxon>Epsilonproteobacteria</taxon>
        <taxon>Campylobacterales</taxon>
        <taxon>Campylobacteraceae</taxon>
        <taxon>Campylobacter</taxon>
    </lineage>
</organism>
<evidence type="ECO:0000256" key="1">
    <source>
        <dbReference type="ARBA" id="ARBA00007274"/>
    </source>
</evidence>
<dbReference type="RefSeq" id="WP_178696646.1">
    <property type="nucleotide sequence ID" value="NZ_CP049075.1"/>
</dbReference>
<name>A0A7H9CI41_9BACT</name>
<gene>
    <name evidence="2" type="ORF">CINF_0497</name>
</gene>
<evidence type="ECO:0000313" key="3">
    <source>
        <dbReference type="Proteomes" id="UP000509414"/>
    </source>
</evidence>
<accession>A0A7H9CI41</accession>
<dbReference type="Proteomes" id="UP000509414">
    <property type="component" value="Chromosome"/>
</dbReference>
<dbReference type="PANTHER" id="PTHR43300:SF11">
    <property type="entry name" value="ACETYLTRANSFERASE RV3034C-RELATED"/>
    <property type="match status" value="1"/>
</dbReference>
<proteinExistence type="inferred from homology"/>
<dbReference type="InterPro" id="IPR011004">
    <property type="entry name" value="Trimer_LpxA-like_sf"/>
</dbReference>
<protein>
    <submittedName>
        <fullName evidence="2">Acetyltransferase</fullName>
    </submittedName>
</protein>
<dbReference type="AlphaFoldDB" id="A0A7H9CI41"/>
<dbReference type="Gene3D" id="2.160.10.10">
    <property type="entry name" value="Hexapeptide repeat proteins"/>
    <property type="match status" value="1"/>
</dbReference>
<dbReference type="PANTHER" id="PTHR43300">
    <property type="entry name" value="ACETYLTRANSFERASE"/>
    <property type="match status" value="1"/>
</dbReference>
<evidence type="ECO:0000313" key="2">
    <source>
        <dbReference type="EMBL" id="QLI05025.1"/>
    </source>
</evidence>
<dbReference type="CDD" id="cd03349">
    <property type="entry name" value="LbH_XAT"/>
    <property type="match status" value="1"/>
</dbReference>
<comment type="similarity">
    <text evidence="1">Belongs to the transferase hexapeptide repeat family.</text>
</comment>
<keyword evidence="2" id="KW-0808">Transferase</keyword>
<keyword evidence="3" id="KW-1185">Reference proteome</keyword>
<sequence length="264" mass="29348">MNEILSRDYGLLLLGRTYANANFIYERPFCLHESVFFTHGFGGAFSYVNAGSVMRNCYIGRYCSLSTNLGFGMGQHPMNHITSSLSINNYFASMHSSGNLATPCKGLDDYDWWPAPTFIGNDVWIGANAFAPGAKKIRIGNGAVIAANSVITKDVPAYAVVAGNPAKIVKMRFKDEICADLEKIAWWDYDLKKLSLEKGELLKRVIKEPSEFIKAWENELGGVAKDFMIAKQCYLVKIQNNSMNINPVEGDAREFVFASPIKID</sequence>
<dbReference type="InterPro" id="IPR001451">
    <property type="entry name" value="Hexapep"/>
</dbReference>
<dbReference type="GO" id="GO:0016740">
    <property type="term" value="F:transferase activity"/>
    <property type="evidence" value="ECO:0007669"/>
    <property type="project" value="UniProtKB-KW"/>
</dbReference>